<evidence type="ECO:0000313" key="3">
    <source>
        <dbReference type="EMBL" id="RKD33155.1"/>
    </source>
</evidence>
<proteinExistence type="predicted"/>
<feature type="transmembrane region" description="Helical" evidence="1">
    <location>
        <begin position="9"/>
        <end position="27"/>
    </location>
</feature>
<feature type="transmembrane region" description="Helical" evidence="1">
    <location>
        <begin position="154"/>
        <end position="171"/>
    </location>
</feature>
<organism evidence="3 4">
    <name type="scientific">Thermohalobacter berrensis</name>
    <dbReference type="NCBI Taxonomy" id="99594"/>
    <lineage>
        <taxon>Bacteria</taxon>
        <taxon>Bacillati</taxon>
        <taxon>Bacillota</taxon>
        <taxon>Tissierellia</taxon>
        <taxon>Tissierellales</taxon>
        <taxon>Thermohalobacteraceae</taxon>
        <taxon>Thermohalobacter</taxon>
    </lineage>
</organism>
<reference evidence="3 4" key="1">
    <citation type="submission" date="2016-08" db="EMBL/GenBank/DDBJ databases">
        <title>Novel Firmicutes and Novel Genomes.</title>
        <authorList>
            <person name="Poppleton D.I."/>
            <person name="Gribaldo S."/>
        </authorList>
    </citation>
    <scope>NUCLEOTIDE SEQUENCE [LARGE SCALE GENOMIC DNA]</scope>
    <source>
        <strain evidence="3 4">CTT3</strain>
    </source>
</reference>
<dbReference type="GO" id="GO:0016020">
    <property type="term" value="C:membrane"/>
    <property type="evidence" value="ECO:0007669"/>
    <property type="project" value="UniProtKB-SubCell"/>
</dbReference>
<feature type="transmembrane region" description="Helical" evidence="1">
    <location>
        <begin position="47"/>
        <end position="73"/>
    </location>
</feature>
<keyword evidence="4" id="KW-1185">Reference proteome</keyword>
<dbReference type="InterPro" id="IPR036938">
    <property type="entry name" value="PAP2/HPO_sf"/>
</dbReference>
<dbReference type="Pfam" id="PF14378">
    <property type="entry name" value="PAP2_3"/>
    <property type="match status" value="1"/>
</dbReference>
<dbReference type="AlphaFoldDB" id="A0A419T6U8"/>
<evidence type="ECO:0000256" key="1">
    <source>
        <dbReference type="SAM" id="Phobius"/>
    </source>
</evidence>
<protein>
    <recommendedName>
        <fullName evidence="2">Inositolphosphotransferase Aur1/Ipt1 domain-containing protein</fullName>
    </recommendedName>
</protein>
<accession>A0A419T6U8</accession>
<name>A0A419T6U8_9FIRM</name>
<feature type="transmembrane region" description="Helical" evidence="1">
    <location>
        <begin position="177"/>
        <end position="196"/>
    </location>
</feature>
<sequence>MKKNYFDKRYFFAFLCLILLNIMYVWINRLNLQIHSVKIFIDNYIPFIKWMVIPYILWYLYIWFVIFYLAFYYKKLFILHTKGVILSKLICMVIYITYPTYVIRPEILGTDIFSKLIEMVYSNDNPVNVFPSIHVLQSLLTHKAIIHIKGVKKWVKYSSLLFIVMVILSTLMIKQHYILDVIGAYSLALITTKFIYNEKHEGYSIKTIKSRLLEDRF</sequence>
<dbReference type="OrthoDB" id="9790723at2"/>
<keyword evidence="1" id="KW-0812">Transmembrane</keyword>
<dbReference type="SUPFAM" id="SSF48317">
    <property type="entry name" value="Acid phosphatase/Vanadium-dependent haloperoxidase"/>
    <property type="match status" value="1"/>
</dbReference>
<dbReference type="Proteomes" id="UP000284177">
    <property type="component" value="Unassembled WGS sequence"/>
</dbReference>
<dbReference type="EMBL" id="MCIB01000007">
    <property type="protein sequence ID" value="RKD33155.1"/>
    <property type="molecule type" value="Genomic_DNA"/>
</dbReference>
<gene>
    <name evidence="3" type="ORF">BET03_09555</name>
</gene>
<evidence type="ECO:0000313" key="4">
    <source>
        <dbReference type="Proteomes" id="UP000284177"/>
    </source>
</evidence>
<feature type="domain" description="Inositolphosphotransferase Aur1/Ipt1" evidence="2">
    <location>
        <begin position="40"/>
        <end position="191"/>
    </location>
</feature>
<keyword evidence="1" id="KW-0472">Membrane</keyword>
<evidence type="ECO:0000259" key="2">
    <source>
        <dbReference type="Pfam" id="PF14378"/>
    </source>
</evidence>
<keyword evidence="1" id="KW-1133">Transmembrane helix</keyword>
<dbReference type="InterPro" id="IPR026841">
    <property type="entry name" value="Aur1/Ipt1"/>
</dbReference>
<comment type="caution">
    <text evidence="3">The sequence shown here is derived from an EMBL/GenBank/DDBJ whole genome shotgun (WGS) entry which is preliminary data.</text>
</comment>